<organism evidence="2 3">
    <name type="scientific">Reticulomyxa filosa</name>
    <dbReference type="NCBI Taxonomy" id="46433"/>
    <lineage>
        <taxon>Eukaryota</taxon>
        <taxon>Sar</taxon>
        <taxon>Rhizaria</taxon>
        <taxon>Retaria</taxon>
        <taxon>Foraminifera</taxon>
        <taxon>Monothalamids</taxon>
        <taxon>Reticulomyxidae</taxon>
        <taxon>Reticulomyxa</taxon>
    </lineage>
</organism>
<accession>X6LS27</accession>
<dbReference type="AlphaFoldDB" id="X6LS27"/>
<feature type="non-terminal residue" evidence="2">
    <location>
        <position position="164"/>
    </location>
</feature>
<feature type="compositionally biased region" description="Basic and acidic residues" evidence="1">
    <location>
        <begin position="39"/>
        <end position="65"/>
    </location>
</feature>
<dbReference type="EMBL" id="ASPP01031390">
    <property type="protein sequence ID" value="ETO03902.1"/>
    <property type="molecule type" value="Genomic_DNA"/>
</dbReference>
<evidence type="ECO:0000256" key="1">
    <source>
        <dbReference type="SAM" id="MobiDB-lite"/>
    </source>
</evidence>
<keyword evidence="2" id="KW-0378">Hydrolase</keyword>
<evidence type="ECO:0000313" key="3">
    <source>
        <dbReference type="Proteomes" id="UP000023152"/>
    </source>
</evidence>
<evidence type="ECO:0000313" key="2">
    <source>
        <dbReference type="EMBL" id="ETO03902.1"/>
    </source>
</evidence>
<feature type="non-terminal residue" evidence="2">
    <location>
        <position position="1"/>
    </location>
</feature>
<name>X6LS27_RETFI</name>
<dbReference type="GO" id="GO:0004519">
    <property type="term" value="F:endonuclease activity"/>
    <property type="evidence" value="ECO:0007669"/>
    <property type="project" value="UniProtKB-KW"/>
</dbReference>
<feature type="region of interest" description="Disordered" evidence="1">
    <location>
        <begin position="1"/>
        <end position="81"/>
    </location>
</feature>
<gene>
    <name evidence="2" type="ORF">RFI_33500</name>
</gene>
<reference evidence="2 3" key="1">
    <citation type="journal article" date="2013" name="Curr. Biol.">
        <title>The Genome of the Foraminiferan Reticulomyxa filosa.</title>
        <authorList>
            <person name="Glockner G."/>
            <person name="Hulsmann N."/>
            <person name="Schleicher M."/>
            <person name="Noegel A.A."/>
            <person name="Eichinger L."/>
            <person name="Gallinger C."/>
            <person name="Pawlowski J."/>
            <person name="Sierra R."/>
            <person name="Euteneuer U."/>
            <person name="Pillet L."/>
            <person name="Moustafa A."/>
            <person name="Platzer M."/>
            <person name="Groth M."/>
            <person name="Szafranski K."/>
            <person name="Schliwa M."/>
        </authorList>
    </citation>
    <scope>NUCLEOTIDE SEQUENCE [LARGE SCALE GENOMIC DNA]</scope>
</reference>
<feature type="compositionally biased region" description="Basic and acidic residues" evidence="1">
    <location>
        <begin position="19"/>
        <end position="29"/>
    </location>
</feature>
<protein>
    <submittedName>
        <fullName evidence="2">Flap endonuclease 1</fullName>
    </submittedName>
</protein>
<keyword evidence="2" id="KW-0540">Nuclease</keyword>
<keyword evidence="2" id="KW-0255">Endonuclease</keyword>
<proteinExistence type="predicted"/>
<dbReference type="Proteomes" id="UP000023152">
    <property type="component" value="Unassembled WGS sequence"/>
</dbReference>
<feature type="compositionally biased region" description="Basic and acidic residues" evidence="1">
    <location>
        <begin position="72"/>
        <end position="81"/>
    </location>
</feature>
<comment type="caution">
    <text evidence="2">The sequence shown here is derived from an EMBL/GenBank/DDBJ whole genome shotgun (WGS) entry which is preliminary data.</text>
</comment>
<keyword evidence="3" id="KW-1185">Reference proteome</keyword>
<sequence>NIKKENEMVDYTNDLEQQEPIKYDNEKNGNENGLVDEYYGEKNRTWENNESGDMTHDDKEEKEATKTPLMSKNKDDEIVGMESIDKNNVRINKEVESDVDGAVMMSWLPQVLEMIPIEDQAPLLKSDAEYVAAINQKYHTQLNTIFAHQPELSLRFVLGYAHEK</sequence>